<dbReference type="SUPFAM" id="SSF46689">
    <property type="entry name" value="Homeodomain-like"/>
    <property type="match status" value="1"/>
</dbReference>
<dbReference type="Gene3D" id="1.10.357.10">
    <property type="entry name" value="Tetracycline Repressor, domain 2"/>
    <property type="match status" value="1"/>
</dbReference>
<gene>
    <name evidence="6" type="ORF">FYJ74_06820</name>
</gene>
<keyword evidence="3" id="KW-0804">Transcription</keyword>
<keyword evidence="1" id="KW-0805">Transcription regulation</keyword>
<evidence type="ECO:0000256" key="4">
    <source>
        <dbReference type="PROSITE-ProRule" id="PRU00335"/>
    </source>
</evidence>
<dbReference type="RefSeq" id="WP_154528834.1">
    <property type="nucleotide sequence ID" value="NZ_JAXDZJ010000004.1"/>
</dbReference>
<evidence type="ECO:0000259" key="5">
    <source>
        <dbReference type="PROSITE" id="PS50977"/>
    </source>
</evidence>
<dbReference type="PRINTS" id="PR00455">
    <property type="entry name" value="HTHTETR"/>
</dbReference>
<evidence type="ECO:0000256" key="3">
    <source>
        <dbReference type="ARBA" id="ARBA00023163"/>
    </source>
</evidence>
<organism evidence="6 7">
    <name type="scientific">Pyramidobacter porci</name>
    <dbReference type="NCBI Taxonomy" id="2605789"/>
    <lineage>
        <taxon>Bacteria</taxon>
        <taxon>Thermotogati</taxon>
        <taxon>Synergistota</taxon>
        <taxon>Synergistia</taxon>
        <taxon>Synergistales</taxon>
        <taxon>Dethiosulfovibrionaceae</taxon>
        <taxon>Pyramidobacter</taxon>
    </lineage>
</organism>
<evidence type="ECO:0000256" key="1">
    <source>
        <dbReference type="ARBA" id="ARBA00023015"/>
    </source>
</evidence>
<feature type="DNA-binding region" description="H-T-H motif" evidence="4">
    <location>
        <begin position="32"/>
        <end position="51"/>
    </location>
</feature>
<keyword evidence="7" id="KW-1185">Reference proteome</keyword>
<dbReference type="InterPro" id="IPR050109">
    <property type="entry name" value="HTH-type_TetR-like_transc_reg"/>
</dbReference>
<protein>
    <submittedName>
        <fullName evidence="6">TetR/AcrR family transcriptional regulator</fullName>
    </submittedName>
</protein>
<dbReference type="InterPro" id="IPR009057">
    <property type="entry name" value="Homeodomain-like_sf"/>
</dbReference>
<dbReference type="PANTHER" id="PTHR30055">
    <property type="entry name" value="HTH-TYPE TRANSCRIPTIONAL REGULATOR RUTR"/>
    <property type="match status" value="1"/>
</dbReference>
<dbReference type="EMBL" id="VUNH01000006">
    <property type="protein sequence ID" value="MST55743.1"/>
    <property type="molecule type" value="Genomic_DNA"/>
</dbReference>
<feature type="domain" description="HTH tetR-type" evidence="5">
    <location>
        <begin position="9"/>
        <end position="69"/>
    </location>
</feature>
<evidence type="ECO:0000313" key="7">
    <source>
        <dbReference type="Proteomes" id="UP000473699"/>
    </source>
</evidence>
<name>A0A6L5YC96_9BACT</name>
<dbReference type="AlphaFoldDB" id="A0A6L5YC96"/>
<dbReference type="GO" id="GO:0003700">
    <property type="term" value="F:DNA-binding transcription factor activity"/>
    <property type="evidence" value="ECO:0007669"/>
    <property type="project" value="TreeGrafter"/>
</dbReference>
<dbReference type="GO" id="GO:0000976">
    <property type="term" value="F:transcription cis-regulatory region binding"/>
    <property type="evidence" value="ECO:0007669"/>
    <property type="project" value="TreeGrafter"/>
</dbReference>
<dbReference type="PANTHER" id="PTHR30055:SF234">
    <property type="entry name" value="HTH-TYPE TRANSCRIPTIONAL REGULATOR BETI"/>
    <property type="match status" value="1"/>
</dbReference>
<dbReference type="Pfam" id="PF00440">
    <property type="entry name" value="TetR_N"/>
    <property type="match status" value="1"/>
</dbReference>
<evidence type="ECO:0000256" key="2">
    <source>
        <dbReference type="ARBA" id="ARBA00023125"/>
    </source>
</evidence>
<reference evidence="6 7" key="1">
    <citation type="submission" date="2019-08" db="EMBL/GenBank/DDBJ databases">
        <title>In-depth cultivation of the pig gut microbiome towards novel bacterial diversity and tailored functional studies.</title>
        <authorList>
            <person name="Wylensek D."/>
            <person name="Hitch T.C.A."/>
            <person name="Clavel T."/>
        </authorList>
    </citation>
    <scope>NUCLEOTIDE SEQUENCE [LARGE SCALE GENOMIC DNA]</scope>
    <source>
        <strain evidence="6 7">SM-530-WT-4B</strain>
    </source>
</reference>
<dbReference type="PROSITE" id="PS50977">
    <property type="entry name" value="HTH_TETR_2"/>
    <property type="match status" value="1"/>
</dbReference>
<keyword evidence="2 4" id="KW-0238">DNA-binding</keyword>
<comment type="caution">
    <text evidence="6">The sequence shown here is derived from an EMBL/GenBank/DDBJ whole genome shotgun (WGS) entry which is preliminary data.</text>
</comment>
<evidence type="ECO:0000313" key="6">
    <source>
        <dbReference type="EMBL" id="MST55743.1"/>
    </source>
</evidence>
<accession>A0A6L5YC96</accession>
<dbReference type="InterPro" id="IPR001647">
    <property type="entry name" value="HTH_TetR"/>
</dbReference>
<proteinExistence type="predicted"/>
<dbReference type="Proteomes" id="UP000473699">
    <property type="component" value="Unassembled WGS sequence"/>
</dbReference>
<sequence>MPYERHTREERRNEILLGALEVFLQKGYRDTTMEDIIKNTSLSKGGFYHYYKNKENILIDLIRMKNFNYLYGKLKVRPRATKDEVCRQLARVFVDRMMDQTSQSKLFLMMAMELANDTQAFYDLYYEVEDEAIQLIVSAIKLVAPHFDEDKKMSELMLLYRVNNTLHFVSNLYVQKEGWNVSANLLFDLYYEMFKKLIV</sequence>